<evidence type="ECO:0000259" key="16">
    <source>
        <dbReference type="Pfam" id="PF00266"/>
    </source>
</evidence>
<keyword evidence="18" id="KW-1185">Reference proteome</keyword>
<evidence type="ECO:0000256" key="1">
    <source>
        <dbReference type="ARBA" id="ARBA00001933"/>
    </source>
</evidence>
<gene>
    <name evidence="17" type="ORF">JVW63_01835</name>
</gene>
<evidence type="ECO:0000256" key="7">
    <source>
        <dbReference type="ARBA" id="ARBA00022576"/>
    </source>
</evidence>
<evidence type="ECO:0000256" key="3">
    <source>
        <dbReference type="ARBA" id="ARBA00005099"/>
    </source>
</evidence>
<evidence type="ECO:0000256" key="8">
    <source>
        <dbReference type="ARBA" id="ARBA00022605"/>
    </source>
</evidence>
<proteinExistence type="inferred from homology"/>
<evidence type="ECO:0000256" key="9">
    <source>
        <dbReference type="ARBA" id="ARBA00022679"/>
    </source>
</evidence>
<evidence type="ECO:0000313" key="17">
    <source>
        <dbReference type="EMBL" id="MBM9432452.1"/>
    </source>
</evidence>
<dbReference type="InterPro" id="IPR006272">
    <property type="entry name" value="Pser_aminoTfrase_mycobac"/>
</dbReference>
<evidence type="ECO:0000256" key="13">
    <source>
        <dbReference type="ARBA" id="ARBA00031421"/>
    </source>
</evidence>
<dbReference type="InterPro" id="IPR015422">
    <property type="entry name" value="PyrdxlP-dep_Trfase_small"/>
</dbReference>
<evidence type="ECO:0000256" key="15">
    <source>
        <dbReference type="ARBA" id="ARBA00049007"/>
    </source>
</evidence>
<evidence type="ECO:0000313" key="18">
    <source>
        <dbReference type="Proteomes" id="UP000705983"/>
    </source>
</evidence>
<comment type="catalytic activity">
    <reaction evidence="14">
        <text>4-(phosphooxy)-L-threonine + 2-oxoglutarate = (R)-3-hydroxy-2-oxo-4-phosphooxybutanoate + L-glutamate</text>
        <dbReference type="Rhea" id="RHEA:16573"/>
        <dbReference type="ChEBI" id="CHEBI:16810"/>
        <dbReference type="ChEBI" id="CHEBI:29985"/>
        <dbReference type="ChEBI" id="CHEBI:58452"/>
        <dbReference type="ChEBI" id="CHEBI:58538"/>
        <dbReference type="EC" id="2.6.1.52"/>
    </reaction>
</comment>
<keyword evidence="9 17" id="KW-0808">Transferase</keyword>
<comment type="caution">
    <text evidence="17">The sequence shown here is derived from an EMBL/GenBank/DDBJ whole genome shotgun (WGS) entry which is preliminary data.</text>
</comment>
<dbReference type="EMBL" id="JAFFJS010000001">
    <property type="protein sequence ID" value="MBM9432452.1"/>
    <property type="molecule type" value="Genomic_DNA"/>
</dbReference>
<name>A0ABS2TFA7_9ACTO</name>
<keyword evidence="6" id="KW-0963">Cytoplasm</keyword>
<reference evidence="18" key="1">
    <citation type="submission" date="2021-02" db="EMBL/GenBank/DDBJ databases">
        <title>Leucobacter sp. CX169.</title>
        <authorList>
            <person name="Cheng Y."/>
        </authorList>
    </citation>
    <scope>NUCLEOTIDE SEQUENCE [LARGE SCALE GENOMIC DNA]</scope>
    <source>
        <strain evidence="18">JY899</strain>
    </source>
</reference>
<comment type="function">
    <text evidence="2">Catalyzes the reversible conversion of 3-phosphohydroxypyruvate to phosphoserine and of 3-hydroxy-2-oxo-4-phosphonooxybutanoate to phosphohydroxythreonine.</text>
</comment>
<evidence type="ECO:0000256" key="10">
    <source>
        <dbReference type="ARBA" id="ARBA00022898"/>
    </source>
</evidence>
<dbReference type="Gene3D" id="3.40.640.10">
    <property type="entry name" value="Type I PLP-dependent aspartate aminotransferase-like (Major domain)"/>
    <property type="match status" value="1"/>
</dbReference>
<dbReference type="PIRSF" id="PIRSF000525">
    <property type="entry name" value="SerC"/>
    <property type="match status" value="1"/>
</dbReference>
<keyword evidence="11" id="KW-0664">Pyridoxine biosynthesis</keyword>
<comment type="cofactor">
    <cofactor evidence="1">
        <name>pyridoxal 5'-phosphate</name>
        <dbReference type="ChEBI" id="CHEBI:597326"/>
    </cofactor>
</comment>
<comment type="similarity">
    <text evidence="4">Belongs to the class-V pyridoxal-phosphate-dependent aminotransferase family. SerC subfamily.</text>
</comment>
<dbReference type="PANTHER" id="PTHR21152:SF40">
    <property type="entry name" value="ALANINE--GLYOXYLATE AMINOTRANSFERASE"/>
    <property type="match status" value="1"/>
</dbReference>
<keyword evidence="10" id="KW-0663">Pyridoxal phosphate</keyword>
<dbReference type="Proteomes" id="UP000705983">
    <property type="component" value="Unassembled WGS sequence"/>
</dbReference>
<dbReference type="EC" id="2.6.1.52" evidence="5"/>
<keyword evidence="7 17" id="KW-0032">Aminotransferase</keyword>
<dbReference type="NCBIfam" id="TIGR01366">
    <property type="entry name" value="serC_3"/>
    <property type="match status" value="1"/>
</dbReference>
<dbReference type="SUPFAM" id="SSF53383">
    <property type="entry name" value="PLP-dependent transferases"/>
    <property type="match status" value="1"/>
</dbReference>
<dbReference type="GO" id="GO:0004648">
    <property type="term" value="F:O-phospho-L-serine:2-oxoglutarate aminotransferase activity"/>
    <property type="evidence" value="ECO:0007669"/>
    <property type="project" value="UniProtKB-EC"/>
</dbReference>
<evidence type="ECO:0000256" key="6">
    <source>
        <dbReference type="ARBA" id="ARBA00022490"/>
    </source>
</evidence>
<evidence type="ECO:0000256" key="12">
    <source>
        <dbReference type="ARBA" id="ARBA00023299"/>
    </source>
</evidence>
<evidence type="ECO:0000256" key="5">
    <source>
        <dbReference type="ARBA" id="ARBA00013030"/>
    </source>
</evidence>
<evidence type="ECO:0000256" key="11">
    <source>
        <dbReference type="ARBA" id="ARBA00023096"/>
    </source>
</evidence>
<evidence type="ECO:0000256" key="4">
    <source>
        <dbReference type="ARBA" id="ARBA00006904"/>
    </source>
</evidence>
<dbReference type="Gene3D" id="3.90.1150.10">
    <property type="entry name" value="Aspartate Aminotransferase, domain 1"/>
    <property type="match status" value="1"/>
</dbReference>
<dbReference type="InterPro" id="IPR015421">
    <property type="entry name" value="PyrdxlP-dep_Trfase_major"/>
</dbReference>
<dbReference type="InterPro" id="IPR022278">
    <property type="entry name" value="Pser_aminoTfrase"/>
</dbReference>
<keyword evidence="8" id="KW-0028">Amino-acid biosynthesis</keyword>
<dbReference type="InterPro" id="IPR015424">
    <property type="entry name" value="PyrdxlP-dep_Trfase"/>
</dbReference>
<protein>
    <recommendedName>
        <fullName evidence="5">phosphoserine transaminase</fullName>
        <ecNumber evidence="5">2.6.1.52</ecNumber>
    </recommendedName>
    <alternativeName>
        <fullName evidence="13">Phosphohydroxythreonine aminotransferase</fullName>
    </alternativeName>
</protein>
<dbReference type="PANTHER" id="PTHR21152">
    <property type="entry name" value="AMINOTRANSFERASE CLASS V"/>
    <property type="match status" value="1"/>
</dbReference>
<keyword evidence="12" id="KW-0718">Serine biosynthesis</keyword>
<feature type="domain" description="Aminotransferase class V" evidence="16">
    <location>
        <begin position="127"/>
        <end position="286"/>
    </location>
</feature>
<evidence type="ECO:0000256" key="14">
    <source>
        <dbReference type="ARBA" id="ARBA00047630"/>
    </source>
</evidence>
<evidence type="ECO:0000256" key="2">
    <source>
        <dbReference type="ARBA" id="ARBA00003483"/>
    </source>
</evidence>
<dbReference type="Pfam" id="PF00266">
    <property type="entry name" value="Aminotran_5"/>
    <property type="match status" value="1"/>
</dbReference>
<sequence>MLIPTSLLPADGRFGAGPSKVPADHASLDPRWIGTSHRQAPVKDVVGRIREGLTDLFGLPDGYEIALGNGGASLLWDAIPFCLVEDRARAATFGQFSAKAASAITKNPFVHDPEIDEAPAGSATLPTISDGIDTYLYPQNETSTGAMLPVARCGDGEALTVVDATSAAGGVSFDPREADVYYFSPQKCFASDGGLWFAVLSPAAIARIHTLTSKRWVPDILNLRLALENSRKNQTLNTPALATLHLLDRQLDWMLAEGGLAAMDARTTAMSDLVYEWAERTEWAHPFVADQYRSQVVATIDVDLPADEISAICRRSGIVDIDGYRGLGRNQLRVATFPATEPDDVRALLESLSWVGQQLSPR</sequence>
<comment type="catalytic activity">
    <reaction evidence="15">
        <text>O-phospho-L-serine + 2-oxoglutarate = 3-phosphooxypyruvate + L-glutamate</text>
        <dbReference type="Rhea" id="RHEA:14329"/>
        <dbReference type="ChEBI" id="CHEBI:16810"/>
        <dbReference type="ChEBI" id="CHEBI:18110"/>
        <dbReference type="ChEBI" id="CHEBI:29985"/>
        <dbReference type="ChEBI" id="CHEBI:57524"/>
        <dbReference type="EC" id="2.6.1.52"/>
    </reaction>
</comment>
<dbReference type="InterPro" id="IPR000192">
    <property type="entry name" value="Aminotrans_V_dom"/>
</dbReference>
<dbReference type="RefSeq" id="WP_187995994.1">
    <property type="nucleotide sequence ID" value="NZ_JACEXG010000001.1"/>
</dbReference>
<organism evidence="17 18">
    <name type="scientific">Flaviflexus equikiangi</name>
    <dbReference type="NCBI Taxonomy" id="2758573"/>
    <lineage>
        <taxon>Bacteria</taxon>
        <taxon>Bacillati</taxon>
        <taxon>Actinomycetota</taxon>
        <taxon>Actinomycetes</taxon>
        <taxon>Actinomycetales</taxon>
        <taxon>Actinomycetaceae</taxon>
        <taxon>Flaviflexus</taxon>
    </lineage>
</organism>
<accession>A0ABS2TFA7</accession>
<comment type="pathway">
    <text evidence="3">Amino-acid biosynthesis; L-serine biosynthesis; L-serine from 3-phospho-D-glycerate: step 2/3.</text>
</comment>